<feature type="domain" description="F-box" evidence="2">
    <location>
        <begin position="25"/>
        <end position="52"/>
    </location>
</feature>
<feature type="region of interest" description="Disordered" evidence="1">
    <location>
        <begin position="287"/>
        <end position="312"/>
    </location>
</feature>
<organism evidence="3 4">
    <name type="scientific">Folsomia candida</name>
    <name type="common">Springtail</name>
    <dbReference type="NCBI Taxonomy" id="158441"/>
    <lineage>
        <taxon>Eukaryota</taxon>
        <taxon>Metazoa</taxon>
        <taxon>Ecdysozoa</taxon>
        <taxon>Arthropoda</taxon>
        <taxon>Hexapoda</taxon>
        <taxon>Collembola</taxon>
        <taxon>Entomobryomorpha</taxon>
        <taxon>Isotomoidea</taxon>
        <taxon>Isotomidae</taxon>
        <taxon>Proisotominae</taxon>
        <taxon>Folsomia</taxon>
    </lineage>
</organism>
<dbReference type="SUPFAM" id="SSF81383">
    <property type="entry name" value="F-box domain"/>
    <property type="match status" value="1"/>
</dbReference>
<dbReference type="AlphaFoldDB" id="A0A226E8U1"/>
<comment type="caution">
    <text evidence="3">The sequence shown here is derived from an EMBL/GenBank/DDBJ whole genome shotgun (WGS) entry which is preliminary data.</text>
</comment>
<dbReference type="Pfam" id="PF12937">
    <property type="entry name" value="F-box-like"/>
    <property type="match status" value="1"/>
</dbReference>
<dbReference type="InterPro" id="IPR036047">
    <property type="entry name" value="F-box-like_dom_sf"/>
</dbReference>
<dbReference type="CDD" id="cd09917">
    <property type="entry name" value="F-box_SF"/>
    <property type="match status" value="1"/>
</dbReference>
<dbReference type="Gene3D" id="1.20.1280.50">
    <property type="match status" value="1"/>
</dbReference>
<protein>
    <recommendedName>
        <fullName evidence="2">F-box domain-containing protein</fullName>
    </recommendedName>
</protein>
<dbReference type="InterPro" id="IPR001810">
    <property type="entry name" value="F-box_dom"/>
</dbReference>
<gene>
    <name evidence="3" type="ORF">Fcan01_10245</name>
</gene>
<dbReference type="OrthoDB" id="1421278at2759"/>
<reference evidence="3 4" key="1">
    <citation type="submission" date="2015-12" db="EMBL/GenBank/DDBJ databases">
        <title>The genome of Folsomia candida.</title>
        <authorList>
            <person name="Faddeeva A."/>
            <person name="Derks M.F."/>
            <person name="Anvar Y."/>
            <person name="Smit S."/>
            <person name="Van Straalen N."/>
            <person name="Roelofs D."/>
        </authorList>
    </citation>
    <scope>NUCLEOTIDE SEQUENCE [LARGE SCALE GENOMIC DNA]</scope>
    <source>
        <strain evidence="3 4">VU population</strain>
        <tissue evidence="3">Whole body</tissue>
    </source>
</reference>
<evidence type="ECO:0000313" key="4">
    <source>
        <dbReference type="Proteomes" id="UP000198287"/>
    </source>
</evidence>
<accession>A0A226E8U1</accession>
<evidence type="ECO:0000313" key="3">
    <source>
        <dbReference type="EMBL" id="OXA53457.1"/>
    </source>
</evidence>
<name>A0A226E8U1_FOLCA</name>
<keyword evidence="4" id="KW-1185">Reference proteome</keyword>
<evidence type="ECO:0000256" key="1">
    <source>
        <dbReference type="SAM" id="MobiDB-lite"/>
    </source>
</evidence>
<dbReference type="Proteomes" id="UP000198287">
    <property type="component" value="Unassembled WGS sequence"/>
</dbReference>
<proteinExistence type="predicted"/>
<evidence type="ECO:0000259" key="2">
    <source>
        <dbReference type="Pfam" id="PF12937"/>
    </source>
</evidence>
<dbReference type="EMBL" id="LNIX01000005">
    <property type="protein sequence ID" value="OXA53457.1"/>
    <property type="molecule type" value="Genomic_DNA"/>
</dbReference>
<sequence>MQAEIDQMDNVDLVDNNVYVLMIPHILEQVFSHLDLKTLKSVRLVCTHWADVGARVLGKKGRLTFSTSPSHNGKELTSFNHKLAKNITLDMYCKCWGGCKCAELECNRDLPPNFVILLPEICDKLDTVTFDAVGTFNPPLEEMWSTYQFPSLTRISIMASIEGQVDIYEYIKKPLEIPQFRTLQNLKVFSLIIWSNLDQYFSRAVFSSLCQGLLNAAPNLEEFNARTNFYPDLTPCRKLKGLKFEYYKSHDLENVHVEICEMGRVLENCRDSLEKLTLDYDPLLDEMPMKDKRRRQQSNSPEEQGSKKRTNLEDDLIMDVNKIMEKMDAQHKEVLTNHTNLFLDGISKIAIISTRRFERGFQKSTVLSSHDPELVRGGEEEDYKFEEWLRGGEDEDLKFEEWVRGGEDEDLKFEEWVRGGEGEDLKFEELVRGGEGKCDINSQKAFAAIENLKREKSIVFYGFPETGTETQIAEVEKRLQKMGLNNPIIDDYRRALYEFQNKLLLLLYYYRVNLNFPNLTHFCLDAVDVWKIEDSLNTTDLPKLTHFSIDSCQMWGISKMVETYHLRHTGITSLEVGCTHYAEFVNVDGQTAGKLVTLFPGVKEFKLKLGIGSWSDWYGPEDFLNLKEIMRSLSDWALTSGKVEIRIKRVRKDLNEKFIIAVLEGMTEWKGLKNTSLRFYGCNVREKFRILDAMRAAILACNTIRNVAIEGFPIDDKPLEAFREFIRENNLSVSITNLSLNDW</sequence>